<name>A0A4V3SRU0_9PAST</name>
<feature type="transmembrane region" description="Helical" evidence="1">
    <location>
        <begin position="29"/>
        <end position="48"/>
    </location>
</feature>
<reference evidence="2 3" key="1">
    <citation type="journal article" date="2019" name="Vet. Microbiol.">
        <title>Development of multi locus sequence typing (MLST) of Rodentibacter pneumotropicus.</title>
        <authorList>
            <person name="Adhikary S."/>
            <person name="Bisgaard M."/>
            <person name="Boot R."/>
            <person name="Benga L."/>
            <person name="Nicklas W."/>
            <person name="Christensen H."/>
        </authorList>
    </citation>
    <scope>NUCLEOTIDE SEQUENCE [LARGE SCALE GENOMIC DNA]</scope>
    <source>
        <strain evidence="2 3">1596_07</strain>
    </source>
</reference>
<dbReference type="GO" id="GO:0016020">
    <property type="term" value="C:membrane"/>
    <property type="evidence" value="ECO:0007669"/>
    <property type="project" value="InterPro"/>
</dbReference>
<comment type="caution">
    <text evidence="2">The sequence shown here is derived from an EMBL/GenBank/DDBJ whole genome shotgun (WGS) entry which is preliminary data.</text>
</comment>
<feature type="non-terminal residue" evidence="2">
    <location>
        <position position="1"/>
    </location>
</feature>
<dbReference type="RefSeq" id="WP_136125742.1">
    <property type="nucleotide sequence ID" value="NZ_QXNG01000108.1"/>
</dbReference>
<feature type="transmembrane region" description="Helical" evidence="1">
    <location>
        <begin position="60"/>
        <end position="80"/>
    </location>
</feature>
<keyword evidence="1" id="KW-1133">Transmembrane helix</keyword>
<dbReference type="Proteomes" id="UP000310576">
    <property type="component" value="Unassembled WGS sequence"/>
</dbReference>
<accession>A0A4V3SRU0</accession>
<feature type="transmembrane region" description="Helical" evidence="1">
    <location>
        <begin position="6"/>
        <end position="22"/>
    </location>
</feature>
<sequence>LLDLLGIIEPLFIRIPVLFIFIRRSHDVGISGGLAIFIYLLNIAYNYLSDYIVAIYDQLIGYSFPYEYLIFIGLFIYLACSPSDVENEYGLPK</sequence>
<keyword evidence="1" id="KW-0812">Transmembrane</keyword>
<dbReference type="Pfam" id="PF05656">
    <property type="entry name" value="DUF805"/>
    <property type="match status" value="1"/>
</dbReference>
<dbReference type="InterPro" id="IPR008523">
    <property type="entry name" value="DUF805"/>
</dbReference>
<dbReference type="EMBL" id="QXNG01000108">
    <property type="protein sequence ID" value="THA12456.1"/>
    <property type="molecule type" value="Genomic_DNA"/>
</dbReference>
<gene>
    <name evidence="2" type="ORF">D3M76_09970</name>
</gene>
<dbReference type="AlphaFoldDB" id="A0A4V3SRU0"/>
<keyword evidence="1" id="KW-0472">Membrane</keyword>
<protein>
    <submittedName>
        <fullName evidence="2">DUF805 domain-containing protein</fullName>
    </submittedName>
</protein>
<evidence type="ECO:0000313" key="2">
    <source>
        <dbReference type="EMBL" id="THA12456.1"/>
    </source>
</evidence>
<evidence type="ECO:0000256" key="1">
    <source>
        <dbReference type="SAM" id="Phobius"/>
    </source>
</evidence>
<evidence type="ECO:0000313" key="3">
    <source>
        <dbReference type="Proteomes" id="UP000310576"/>
    </source>
</evidence>
<organism evidence="2 3">
    <name type="scientific">Rodentibacter pneumotropicus</name>
    <dbReference type="NCBI Taxonomy" id="758"/>
    <lineage>
        <taxon>Bacteria</taxon>
        <taxon>Pseudomonadati</taxon>
        <taxon>Pseudomonadota</taxon>
        <taxon>Gammaproteobacteria</taxon>
        <taxon>Pasteurellales</taxon>
        <taxon>Pasteurellaceae</taxon>
        <taxon>Rodentibacter</taxon>
    </lineage>
</organism>
<proteinExistence type="predicted"/>